<feature type="region of interest" description="Disordered" evidence="1">
    <location>
        <begin position="22"/>
        <end position="55"/>
    </location>
</feature>
<accession>A0A0D0AMH6</accession>
<keyword evidence="3" id="KW-1185">Reference proteome</keyword>
<name>A0A0D0AMH6_9AGAR</name>
<dbReference type="EMBL" id="KN834863">
    <property type="protein sequence ID" value="KIK51440.1"/>
    <property type="molecule type" value="Genomic_DNA"/>
</dbReference>
<organism evidence="2 3">
    <name type="scientific">Collybiopsis luxurians FD-317 M1</name>
    <dbReference type="NCBI Taxonomy" id="944289"/>
    <lineage>
        <taxon>Eukaryota</taxon>
        <taxon>Fungi</taxon>
        <taxon>Dikarya</taxon>
        <taxon>Basidiomycota</taxon>
        <taxon>Agaricomycotina</taxon>
        <taxon>Agaricomycetes</taxon>
        <taxon>Agaricomycetidae</taxon>
        <taxon>Agaricales</taxon>
        <taxon>Marasmiineae</taxon>
        <taxon>Omphalotaceae</taxon>
        <taxon>Collybiopsis</taxon>
        <taxon>Collybiopsis luxurians</taxon>
    </lineage>
</organism>
<dbReference type="AlphaFoldDB" id="A0A0D0AMH6"/>
<feature type="compositionally biased region" description="Polar residues" evidence="1">
    <location>
        <begin position="33"/>
        <end position="42"/>
    </location>
</feature>
<proteinExistence type="predicted"/>
<feature type="compositionally biased region" description="Acidic residues" evidence="1">
    <location>
        <begin position="90"/>
        <end position="100"/>
    </location>
</feature>
<reference evidence="2 3" key="1">
    <citation type="submission" date="2014-04" db="EMBL/GenBank/DDBJ databases">
        <title>Evolutionary Origins and Diversification of the Mycorrhizal Mutualists.</title>
        <authorList>
            <consortium name="DOE Joint Genome Institute"/>
            <consortium name="Mycorrhizal Genomics Consortium"/>
            <person name="Kohler A."/>
            <person name="Kuo A."/>
            <person name="Nagy L.G."/>
            <person name="Floudas D."/>
            <person name="Copeland A."/>
            <person name="Barry K.W."/>
            <person name="Cichocki N."/>
            <person name="Veneault-Fourrey C."/>
            <person name="LaButti K."/>
            <person name="Lindquist E.A."/>
            <person name="Lipzen A."/>
            <person name="Lundell T."/>
            <person name="Morin E."/>
            <person name="Murat C."/>
            <person name="Riley R."/>
            <person name="Ohm R."/>
            <person name="Sun H."/>
            <person name="Tunlid A."/>
            <person name="Henrissat B."/>
            <person name="Grigoriev I.V."/>
            <person name="Hibbett D.S."/>
            <person name="Martin F."/>
        </authorList>
    </citation>
    <scope>NUCLEOTIDE SEQUENCE [LARGE SCALE GENOMIC DNA]</scope>
    <source>
        <strain evidence="2 3">FD-317 M1</strain>
    </source>
</reference>
<feature type="region of interest" description="Disordered" evidence="1">
    <location>
        <begin position="68"/>
        <end position="111"/>
    </location>
</feature>
<evidence type="ECO:0000313" key="2">
    <source>
        <dbReference type="EMBL" id="KIK51440.1"/>
    </source>
</evidence>
<gene>
    <name evidence="2" type="ORF">GYMLUDRAFT_64815</name>
</gene>
<protein>
    <submittedName>
        <fullName evidence="2">Uncharacterized protein</fullName>
    </submittedName>
</protein>
<feature type="compositionally biased region" description="Basic and acidic residues" evidence="1">
    <location>
        <begin position="101"/>
        <end position="111"/>
    </location>
</feature>
<dbReference type="HOGENOM" id="CLU_1034595_0_0_1"/>
<dbReference type="OrthoDB" id="2355984at2759"/>
<dbReference type="Proteomes" id="UP000053593">
    <property type="component" value="Unassembled WGS sequence"/>
</dbReference>
<sequence length="269" mass="31428">MKFKELKFESKLSKLWRRLSRDTEKKKFRKQKQSLNSVSRSGSFPPDIPLNHSNLPFSHIKQLDAAEREPLGNDESDRDIGSEYGKTLDSDEIGNQEEKEDEQRTRRTRREWSVEVDSVNEELSLVPRKKKRIDPAGYKWNIANHLNETVYAITIAHMNVQKQVQMYAEDIKQAVRSLDVALDKPSLPKSQWKNILVDGYVEFDEIVTSMFSVEQMDPEFFTVGESQIEFRKLKPIAKVTSQESWIHAYSIYKDAVNFAFVRCNYELET</sequence>
<evidence type="ECO:0000313" key="3">
    <source>
        <dbReference type="Proteomes" id="UP000053593"/>
    </source>
</evidence>
<feature type="compositionally biased region" description="Basic and acidic residues" evidence="1">
    <location>
        <begin position="78"/>
        <end position="89"/>
    </location>
</feature>
<evidence type="ECO:0000256" key="1">
    <source>
        <dbReference type="SAM" id="MobiDB-lite"/>
    </source>
</evidence>